<protein>
    <submittedName>
        <fullName evidence="2">Uncharacterized protein</fullName>
    </submittedName>
</protein>
<dbReference type="EMBL" id="BGZK01000488">
    <property type="protein sequence ID" value="GBP46677.1"/>
    <property type="molecule type" value="Genomic_DNA"/>
</dbReference>
<reference evidence="2 3" key="1">
    <citation type="journal article" date="2019" name="Commun. Biol.">
        <title>The bagworm genome reveals a unique fibroin gene that provides high tensile strength.</title>
        <authorList>
            <person name="Kono N."/>
            <person name="Nakamura H."/>
            <person name="Ohtoshi R."/>
            <person name="Tomita M."/>
            <person name="Numata K."/>
            <person name="Arakawa K."/>
        </authorList>
    </citation>
    <scope>NUCLEOTIDE SEQUENCE [LARGE SCALE GENOMIC DNA]</scope>
</reference>
<evidence type="ECO:0000313" key="2">
    <source>
        <dbReference type="EMBL" id="GBP46677.1"/>
    </source>
</evidence>
<comment type="caution">
    <text evidence="2">The sequence shown here is derived from an EMBL/GenBank/DDBJ whole genome shotgun (WGS) entry which is preliminary data.</text>
</comment>
<evidence type="ECO:0000256" key="1">
    <source>
        <dbReference type="SAM" id="MobiDB-lite"/>
    </source>
</evidence>
<feature type="compositionally biased region" description="Basic and acidic residues" evidence="1">
    <location>
        <begin position="96"/>
        <end position="114"/>
    </location>
</feature>
<dbReference type="OrthoDB" id="10022108at2759"/>
<feature type="region of interest" description="Disordered" evidence="1">
    <location>
        <begin position="27"/>
        <end position="61"/>
    </location>
</feature>
<dbReference type="AlphaFoldDB" id="A0A4C1W975"/>
<name>A0A4C1W975_EUMVA</name>
<accession>A0A4C1W975</accession>
<organism evidence="2 3">
    <name type="scientific">Eumeta variegata</name>
    <name type="common">Bagworm moth</name>
    <name type="synonym">Eumeta japonica</name>
    <dbReference type="NCBI Taxonomy" id="151549"/>
    <lineage>
        <taxon>Eukaryota</taxon>
        <taxon>Metazoa</taxon>
        <taxon>Ecdysozoa</taxon>
        <taxon>Arthropoda</taxon>
        <taxon>Hexapoda</taxon>
        <taxon>Insecta</taxon>
        <taxon>Pterygota</taxon>
        <taxon>Neoptera</taxon>
        <taxon>Endopterygota</taxon>
        <taxon>Lepidoptera</taxon>
        <taxon>Glossata</taxon>
        <taxon>Ditrysia</taxon>
        <taxon>Tineoidea</taxon>
        <taxon>Psychidae</taxon>
        <taxon>Oiketicinae</taxon>
        <taxon>Eumeta</taxon>
    </lineage>
</organism>
<evidence type="ECO:0000313" key="3">
    <source>
        <dbReference type="Proteomes" id="UP000299102"/>
    </source>
</evidence>
<feature type="region of interest" description="Disordered" evidence="1">
    <location>
        <begin position="89"/>
        <end position="114"/>
    </location>
</feature>
<proteinExistence type="predicted"/>
<keyword evidence="3" id="KW-1185">Reference proteome</keyword>
<dbReference type="Proteomes" id="UP000299102">
    <property type="component" value="Unassembled WGS sequence"/>
</dbReference>
<sequence length="114" mass="12765">MRRKFEKTRTHASQILTASEKTLHRVSLPPQTTNHRQEIEHIKQPSSARKSIDPSGAATPPNHILIVLSVDPKNTGKQVIDKIREALDTKSTGAKVDSEKGIKSESRSELQHQR</sequence>
<gene>
    <name evidence="2" type="ORF">EVAR_86929_1</name>
</gene>